<gene>
    <name evidence="4" type="ordered locus">XNC1_2019</name>
</gene>
<dbReference type="Proteomes" id="UP000008075">
    <property type="component" value="Chromosome"/>
</dbReference>
<evidence type="ECO:0000313" key="4">
    <source>
        <dbReference type="EMBL" id="CBJ90079.1"/>
    </source>
</evidence>
<dbReference type="eggNOG" id="COG2226">
    <property type="taxonomic scope" value="Bacteria"/>
</dbReference>
<dbReference type="CDD" id="cd02440">
    <property type="entry name" value="AdoMet_MTases"/>
    <property type="match status" value="1"/>
</dbReference>
<accession>D3VE12</accession>
<dbReference type="HOGENOM" id="CLU_049749_3_2_6"/>
<protein>
    <recommendedName>
        <fullName evidence="3">Methyltransferase domain-containing protein</fullName>
    </recommendedName>
</protein>
<dbReference type="SUPFAM" id="SSF53335">
    <property type="entry name" value="S-adenosyl-L-methionine-dependent methyltransferases"/>
    <property type="match status" value="1"/>
</dbReference>
<name>D3VE12_XENNA</name>
<dbReference type="KEGG" id="xne:XNC1_2019"/>
<dbReference type="Gene3D" id="3.40.50.150">
    <property type="entry name" value="Vaccinia Virus protein VP39"/>
    <property type="match status" value="1"/>
</dbReference>
<keyword evidence="2" id="KW-0808">Transferase</keyword>
<dbReference type="PANTHER" id="PTHR43861">
    <property type="entry name" value="TRANS-ACONITATE 2-METHYLTRANSFERASE-RELATED"/>
    <property type="match status" value="1"/>
</dbReference>
<dbReference type="GO" id="GO:0032259">
    <property type="term" value="P:methylation"/>
    <property type="evidence" value="ECO:0007669"/>
    <property type="project" value="UniProtKB-KW"/>
</dbReference>
<sequence>MSSKECSDLSSVEEKNNSPKFNPATFDMYAELYEKMFSWPYRKELELPTLERLLGNLSGLKVLDFGCGPGATSRWLRERGAEYIIGYDISEGMLNYARRREEQDQPRIHYISDINEKYNEYFDIVFAVYVMPCATNREDLLMMSKTMSRVLKPGGRLITLPIHPDFNAEPEYYRPFGLRLIEERQRADGNPIRLHICQSPYDVYIQIYYWSRQTLENMLHLAGFQTVNWKPLYVPANTLLSPLSLYAQWPHAAIIECIKGKAC</sequence>
<reference evidence="4 5" key="1">
    <citation type="journal article" date="2011" name="PLoS ONE">
        <title>The entomopathogenic bacterial endosymbionts xenorhabdus and photorhabdus: convergent lifestyles from divergent genomes.</title>
        <authorList>
            <person name="Chaston J.M."/>
            <person name="Suen G."/>
            <person name="Tucker S.L."/>
            <person name="Andersen A.W."/>
            <person name="Bhasin A."/>
            <person name="Bode E."/>
            <person name="Bode H.B."/>
            <person name="Brachmann A.O."/>
            <person name="Cowles C.E."/>
            <person name="Cowles K.N."/>
            <person name="Darby C."/>
            <person name="de Leon L."/>
            <person name="Drace K."/>
            <person name="Du Z."/>
            <person name="Givaudan A."/>
            <person name="Herbert Tran E.E."/>
            <person name="Jewell K.A."/>
            <person name="Knack J.J."/>
            <person name="Krasomil-Osterfeld K.C."/>
            <person name="Kukor R."/>
            <person name="Lanois A."/>
            <person name="Latreille P."/>
            <person name="Leimgruber N.K."/>
            <person name="Lipke C.M."/>
            <person name="Liu R."/>
            <person name="Lu X."/>
            <person name="Martens E.C."/>
            <person name="Marri P.R."/>
            <person name="Medigue C."/>
            <person name="Menard M.L."/>
            <person name="Miller N.M."/>
            <person name="Morales-Soto N."/>
            <person name="Norton S."/>
            <person name="Ogier J.C."/>
            <person name="Orchard S.S."/>
            <person name="Park D."/>
            <person name="Park Y."/>
            <person name="Qurollo B.A."/>
            <person name="Sugar D.R."/>
            <person name="Richards G.R."/>
            <person name="Rouy Z."/>
            <person name="Slominski B."/>
            <person name="Slominski K."/>
            <person name="Snyder H."/>
            <person name="Tjaden B.C."/>
            <person name="van der Hoeven R."/>
            <person name="Welch R.D."/>
            <person name="Wheeler C."/>
            <person name="Xiang B."/>
            <person name="Barbazuk B."/>
            <person name="Gaudriault S."/>
            <person name="Goodner B."/>
            <person name="Slater S.C."/>
            <person name="Forst S."/>
            <person name="Goldman B.S."/>
            <person name="Goodrich-Blair H."/>
        </authorList>
    </citation>
    <scope>NUCLEOTIDE SEQUENCE [LARGE SCALE GENOMIC DNA]</scope>
    <source>
        <strain evidence="5">ATCC 19061 / DSM 3370 / CCUG 14189 / LMG 1036 / NCIMB 9965 / AN6</strain>
    </source>
</reference>
<feature type="domain" description="Methyltransferase" evidence="3">
    <location>
        <begin position="62"/>
        <end position="155"/>
    </location>
</feature>
<dbReference type="InterPro" id="IPR029063">
    <property type="entry name" value="SAM-dependent_MTases_sf"/>
</dbReference>
<organism evidence="4 5">
    <name type="scientific">Xenorhabdus nematophila (strain ATCC 19061 / DSM 3370 / CCUG 14189 / LMG 1036 / NCIMB 9965 / AN6)</name>
    <dbReference type="NCBI Taxonomy" id="406817"/>
    <lineage>
        <taxon>Bacteria</taxon>
        <taxon>Pseudomonadati</taxon>
        <taxon>Pseudomonadota</taxon>
        <taxon>Gammaproteobacteria</taxon>
        <taxon>Enterobacterales</taxon>
        <taxon>Morganellaceae</taxon>
        <taxon>Xenorhabdus</taxon>
    </lineage>
</organism>
<dbReference type="InterPro" id="IPR041698">
    <property type="entry name" value="Methyltransf_25"/>
</dbReference>
<dbReference type="EMBL" id="FN667742">
    <property type="protein sequence ID" value="CBJ90079.1"/>
    <property type="molecule type" value="Genomic_DNA"/>
</dbReference>
<evidence type="ECO:0000256" key="1">
    <source>
        <dbReference type="ARBA" id="ARBA00022603"/>
    </source>
</evidence>
<dbReference type="GeneID" id="24904259"/>
<dbReference type="Pfam" id="PF13649">
    <property type="entry name" value="Methyltransf_25"/>
    <property type="match status" value="1"/>
</dbReference>
<evidence type="ECO:0000259" key="3">
    <source>
        <dbReference type="Pfam" id="PF13649"/>
    </source>
</evidence>
<keyword evidence="1" id="KW-0489">Methyltransferase</keyword>
<dbReference type="AlphaFoldDB" id="D3VE12"/>
<dbReference type="RefSeq" id="WP_013184200.1">
    <property type="nucleotide sequence ID" value="NC_014228.1"/>
</dbReference>
<evidence type="ECO:0000256" key="2">
    <source>
        <dbReference type="ARBA" id="ARBA00022679"/>
    </source>
</evidence>
<dbReference type="PANTHER" id="PTHR43861:SF1">
    <property type="entry name" value="TRANS-ACONITATE 2-METHYLTRANSFERASE"/>
    <property type="match status" value="1"/>
</dbReference>
<dbReference type="STRING" id="406817.XNC1_2019"/>
<proteinExistence type="predicted"/>
<dbReference type="GO" id="GO:0008168">
    <property type="term" value="F:methyltransferase activity"/>
    <property type="evidence" value="ECO:0007669"/>
    <property type="project" value="UniProtKB-KW"/>
</dbReference>
<keyword evidence="5" id="KW-1185">Reference proteome</keyword>
<evidence type="ECO:0000313" key="5">
    <source>
        <dbReference type="Proteomes" id="UP000008075"/>
    </source>
</evidence>